<reference evidence="1 2" key="1">
    <citation type="submission" date="2019-01" db="EMBL/GenBank/DDBJ databases">
        <authorList>
            <person name="Sharon T."/>
            <person name="Marcella E.L."/>
            <person name="Lynley F.A."/>
            <person name="Shelly T."/>
            <person name="Kanika K."/>
            <person name="Kit P."/>
            <person name="Joe P."/>
            <person name="Garlena R.A."/>
            <person name="Russell D.A."/>
            <person name="Pope W.H."/>
            <person name="Jacobs-Sera D."/>
            <person name="Hatfull G.F."/>
        </authorList>
    </citation>
    <scope>NUCLEOTIDE SEQUENCE [LARGE SCALE GENOMIC DNA]</scope>
</reference>
<gene>
    <name evidence="1" type="primary">37</name>
    <name evidence="1" type="ORF">SEA_SHAWTY_37</name>
</gene>
<organism evidence="1 2">
    <name type="scientific">Streptomyces phage Shawty</name>
    <dbReference type="NCBI Taxonomy" id="2510521"/>
    <lineage>
        <taxon>Viruses</taxon>
        <taxon>Duplodnaviria</taxon>
        <taxon>Heunggongvirae</taxon>
        <taxon>Uroviricota</taxon>
        <taxon>Caudoviricetes</taxon>
        <taxon>Colingsworthviridae</taxon>
        <taxon>Lomovskayavirus</taxon>
        <taxon>Lomovskayavirus shawty</taxon>
    </lineage>
</organism>
<keyword evidence="2" id="KW-1185">Reference proteome</keyword>
<accession>A0A411CYH8</accession>
<sequence>MKVWRVAHKAVRESGFPTGPYSCSGLDPDQAQAVWNMAGDHSDGRHPTPYADPELWSIQSHERCGFASPDDLNGWFDGWGDALSRAGFAVYVYDVPDWAARVGRFGQVVFAADEAVELERYDFAPEQLTLFP</sequence>
<evidence type="ECO:0000313" key="1">
    <source>
        <dbReference type="EMBL" id="QAY26961.1"/>
    </source>
</evidence>
<dbReference type="EMBL" id="MK433266">
    <property type="protein sequence ID" value="QAY26961.1"/>
    <property type="molecule type" value="Genomic_DNA"/>
</dbReference>
<proteinExistence type="predicted"/>
<name>A0A411CYH8_9CAUD</name>
<dbReference type="Proteomes" id="UP000289228">
    <property type="component" value="Segment"/>
</dbReference>
<protein>
    <submittedName>
        <fullName evidence="1">Uncharacterized protein</fullName>
    </submittedName>
</protein>
<evidence type="ECO:0000313" key="2">
    <source>
        <dbReference type="Proteomes" id="UP000289228"/>
    </source>
</evidence>